<accession>A0AAV2RUS9</accession>
<dbReference type="SUPFAM" id="SSF50998">
    <property type="entry name" value="Quinoprotein alcohol dehydrogenase-like"/>
    <property type="match status" value="1"/>
</dbReference>
<feature type="repeat" description="WD" evidence="9">
    <location>
        <begin position="58"/>
        <end position="100"/>
    </location>
</feature>
<dbReference type="GO" id="GO:0009411">
    <property type="term" value="P:response to UV"/>
    <property type="evidence" value="ECO:0007669"/>
    <property type="project" value="TreeGrafter"/>
</dbReference>
<evidence type="ECO:0000256" key="2">
    <source>
        <dbReference type="ARBA" id="ARBA00005434"/>
    </source>
</evidence>
<name>A0AAV2RUS9_MEGNR</name>
<dbReference type="PROSITE" id="PS00678">
    <property type="entry name" value="WD_REPEATS_1"/>
    <property type="match status" value="1"/>
</dbReference>
<comment type="subcellular location">
    <subcellularLocation>
        <location evidence="1">Nucleus</location>
    </subcellularLocation>
</comment>
<dbReference type="InterPro" id="IPR001680">
    <property type="entry name" value="WD40_rpt"/>
</dbReference>
<keyword evidence="6" id="KW-0833">Ubl conjugation pathway</keyword>
<dbReference type="InterPro" id="IPR015943">
    <property type="entry name" value="WD40/YVTN_repeat-like_dom_sf"/>
</dbReference>
<evidence type="ECO:0000256" key="4">
    <source>
        <dbReference type="ARBA" id="ARBA00022574"/>
    </source>
</evidence>
<evidence type="ECO:0000256" key="7">
    <source>
        <dbReference type="ARBA" id="ARBA00023242"/>
    </source>
</evidence>
<keyword evidence="7" id="KW-0539">Nucleus</keyword>
<comment type="similarity">
    <text evidence="2">Belongs to the WD repeat DDB2/WDR76 family.</text>
</comment>
<evidence type="ECO:0000256" key="8">
    <source>
        <dbReference type="ARBA" id="ARBA00031670"/>
    </source>
</evidence>
<dbReference type="GO" id="GO:0003684">
    <property type="term" value="F:damaged DNA binding"/>
    <property type="evidence" value="ECO:0007669"/>
    <property type="project" value="InterPro"/>
</dbReference>
<dbReference type="InterPro" id="IPR019775">
    <property type="entry name" value="WD40_repeat_CS"/>
</dbReference>
<dbReference type="Proteomes" id="UP001497623">
    <property type="component" value="Unassembled WGS sequence"/>
</dbReference>
<dbReference type="InterPro" id="IPR011047">
    <property type="entry name" value="Quinoprotein_ADH-like_sf"/>
</dbReference>
<dbReference type="PROSITE" id="PS50294">
    <property type="entry name" value="WD_REPEATS_REGION"/>
    <property type="match status" value="1"/>
</dbReference>
<organism evidence="11 12">
    <name type="scientific">Meganyctiphanes norvegica</name>
    <name type="common">Northern krill</name>
    <name type="synonym">Thysanopoda norvegica</name>
    <dbReference type="NCBI Taxonomy" id="48144"/>
    <lineage>
        <taxon>Eukaryota</taxon>
        <taxon>Metazoa</taxon>
        <taxon>Ecdysozoa</taxon>
        <taxon>Arthropoda</taxon>
        <taxon>Crustacea</taxon>
        <taxon>Multicrustacea</taxon>
        <taxon>Malacostraca</taxon>
        <taxon>Eumalacostraca</taxon>
        <taxon>Eucarida</taxon>
        <taxon>Euphausiacea</taxon>
        <taxon>Euphausiidae</taxon>
        <taxon>Meganyctiphanes</taxon>
    </lineage>
</organism>
<feature type="compositionally biased region" description="Basic and acidic residues" evidence="10">
    <location>
        <begin position="290"/>
        <end position="309"/>
    </location>
</feature>
<dbReference type="AlphaFoldDB" id="A0AAV2RUS9"/>
<dbReference type="GO" id="GO:0005634">
    <property type="term" value="C:nucleus"/>
    <property type="evidence" value="ECO:0007669"/>
    <property type="project" value="UniProtKB-SubCell"/>
</dbReference>
<feature type="compositionally biased region" description="Acidic residues" evidence="10">
    <location>
        <begin position="255"/>
        <end position="265"/>
    </location>
</feature>
<protein>
    <recommendedName>
        <fullName evidence="3">DNA damage-binding protein 2</fullName>
    </recommendedName>
    <alternativeName>
        <fullName evidence="8">Damage-specific DNA-binding protein 2</fullName>
    </alternativeName>
</protein>
<feature type="region of interest" description="Disordered" evidence="10">
    <location>
        <begin position="255"/>
        <end position="315"/>
    </location>
</feature>
<dbReference type="PANTHER" id="PTHR15169:SF0">
    <property type="entry name" value="DNA DAMAGE-BINDING PROTEIN 2"/>
    <property type="match status" value="1"/>
</dbReference>
<dbReference type="Gene3D" id="2.130.10.10">
    <property type="entry name" value="YVTN repeat-like/Quinoprotein amine dehydrogenase"/>
    <property type="match status" value="1"/>
</dbReference>
<reference evidence="11 12" key="1">
    <citation type="submission" date="2024-05" db="EMBL/GenBank/DDBJ databases">
        <authorList>
            <person name="Wallberg A."/>
        </authorList>
    </citation>
    <scope>NUCLEOTIDE SEQUENCE [LARGE SCALE GENOMIC DNA]</scope>
</reference>
<dbReference type="GO" id="GO:0080008">
    <property type="term" value="C:Cul4-RING E3 ubiquitin ligase complex"/>
    <property type="evidence" value="ECO:0007669"/>
    <property type="project" value="InterPro"/>
</dbReference>
<comment type="caution">
    <text evidence="11">The sequence shown here is derived from an EMBL/GenBank/DDBJ whole genome shotgun (WGS) entry which is preliminary data.</text>
</comment>
<feature type="non-terminal residue" evidence="11">
    <location>
        <position position="315"/>
    </location>
</feature>
<evidence type="ECO:0000256" key="6">
    <source>
        <dbReference type="ARBA" id="ARBA00022786"/>
    </source>
</evidence>
<dbReference type="InterPro" id="IPR033312">
    <property type="entry name" value="DDB2"/>
</dbReference>
<evidence type="ECO:0000313" key="11">
    <source>
        <dbReference type="EMBL" id="CAL4136607.1"/>
    </source>
</evidence>
<keyword evidence="12" id="KW-1185">Reference proteome</keyword>
<dbReference type="EMBL" id="CAXKWB010029853">
    <property type="protein sequence ID" value="CAL4136607.1"/>
    <property type="molecule type" value="Genomic_DNA"/>
</dbReference>
<evidence type="ECO:0000256" key="5">
    <source>
        <dbReference type="ARBA" id="ARBA00022737"/>
    </source>
</evidence>
<proteinExistence type="inferred from homology"/>
<dbReference type="PROSITE" id="PS50082">
    <property type="entry name" value="WD_REPEATS_2"/>
    <property type="match status" value="1"/>
</dbReference>
<evidence type="ECO:0000313" key="12">
    <source>
        <dbReference type="Proteomes" id="UP001497623"/>
    </source>
</evidence>
<sequence length="315" mass="36390">MTVHDFHLKTAKPYLATGDWDNWYTALDISFPGRVIVVGDNRGNVTQLTLDGESLWKEKLHNQKVTHIEFSPRAPWCIVTASVDRTVKVWDVRNMKGKKNCLHTLPHEKPVNAAHFRITGGSQLIIHRQNNVRHYGLTTSTMAIENHHAYQPKHISLMQATWHPLRDIVVVGRYPDPNFPSYVEGEPRTVDFFDGVSGKLLHQHLDRGVGKNIISCNLFNATGDRMLSGAGVDVWIWKPNFDEIRRKERKQENIENDNFDDDSTDNEDKNNLEKKRKKKDSNLKKKRPSKKDDDIDDIKKKIKKTESKKGRTQKR</sequence>
<keyword evidence="5" id="KW-0677">Repeat</keyword>
<evidence type="ECO:0000256" key="10">
    <source>
        <dbReference type="SAM" id="MobiDB-lite"/>
    </source>
</evidence>
<evidence type="ECO:0000256" key="1">
    <source>
        <dbReference type="ARBA" id="ARBA00004123"/>
    </source>
</evidence>
<dbReference type="SMART" id="SM00320">
    <property type="entry name" value="WD40"/>
    <property type="match status" value="2"/>
</dbReference>
<feature type="compositionally biased region" description="Basic residues" evidence="10">
    <location>
        <begin position="274"/>
        <end position="289"/>
    </location>
</feature>
<dbReference type="GO" id="GO:0006281">
    <property type="term" value="P:DNA repair"/>
    <property type="evidence" value="ECO:0007669"/>
    <property type="project" value="InterPro"/>
</dbReference>
<gene>
    <name evidence="11" type="ORF">MNOR_LOCUS27835</name>
</gene>
<keyword evidence="4 9" id="KW-0853">WD repeat</keyword>
<evidence type="ECO:0000256" key="9">
    <source>
        <dbReference type="PROSITE-ProRule" id="PRU00221"/>
    </source>
</evidence>
<evidence type="ECO:0000256" key="3">
    <source>
        <dbReference type="ARBA" id="ARBA00014580"/>
    </source>
</evidence>
<dbReference type="PANTHER" id="PTHR15169">
    <property type="entry name" value="DAMAGE-SPECIFIC DNA BINDING PROTEIN 2"/>
    <property type="match status" value="1"/>
</dbReference>
<dbReference type="Pfam" id="PF00400">
    <property type="entry name" value="WD40"/>
    <property type="match status" value="1"/>
</dbReference>